<dbReference type="EMBL" id="CABITT030000006">
    <property type="protein sequence ID" value="VVB08262.1"/>
    <property type="molecule type" value="Genomic_DNA"/>
</dbReference>
<sequence length="112" mass="12397">MVFDFEHRGLVQLGTVKTGNDQKLLDSAIQAGSGVHKFPRDSSYSLFERDGADFSLSSMLSQTCSTGNRDGFDEATSSGTVLKKKKQRKRPCKSIRALRRKEQDVVDADVIV</sequence>
<name>A0A565C3R8_9BRAS</name>
<evidence type="ECO:0000313" key="3">
    <source>
        <dbReference type="Proteomes" id="UP000489600"/>
    </source>
</evidence>
<evidence type="ECO:0000256" key="1">
    <source>
        <dbReference type="SAM" id="MobiDB-lite"/>
    </source>
</evidence>
<dbReference type="AlphaFoldDB" id="A0A565C3R8"/>
<comment type="caution">
    <text evidence="2">The sequence shown here is derived from an EMBL/GenBank/DDBJ whole genome shotgun (WGS) entry which is preliminary data.</text>
</comment>
<accession>A0A565C3R8</accession>
<reference evidence="2" key="1">
    <citation type="submission" date="2019-07" db="EMBL/GenBank/DDBJ databases">
        <authorList>
            <person name="Dittberner H."/>
        </authorList>
    </citation>
    <scope>NUCLEOTIDE SEQUENCE [LARGE SCALE GENOMIC DNA]</scope>
</reference>
<evidence type="ECO:0000313" key="2">
    <source>
        <dbReference type="EMBL" id="VVB08262.1"/>
    </source>
</evidence>
<gene>
    <name evidence="2" type="ORF">ANE_LOCUS18706</name>
</gene>
<feature type="compositionally biased region" description="Basic residues" evidence="1">
    <location>
        <begin position="82"/>
        <end position="95"/>
    </location>
</feature>
<protein>
    <submittedName>
        <fullName evidence="2">Uncharacterized protein</fullName>
    </submittedName>
</protein>
<keyword evidence="3" id="KW-1185">Reference proteome</keyword>
<organism evidence="2 3">
    <name type="scientific">Arabis nemorensis</name>
    <dbReference type="NCBI Taxonomy" id="586526"/>
    <lineage>
        <taxon>Eukaryota</taxon>
        <taxon>Viridiplantae</taxon>
        <taxon>Streptophyta</taxon>
        <taxon>Embryophyta</taxon>
        <taxon>Tracheophyta</taxon>
        <taxon>Spermatophyta</taxon>
        <taxon>Magnoliopsida</taxon>
        <taxon>eudicotyledons</taxon>
        <taxon>Gunneridae</taxon>
        <taxon>Pentapetalae</taxon>
        <taxon>rosids</taxon>
        <taxon>malvids</taxon>
        <taxon>Brassicales</taxon>
        <taxon>Brassicaceae</taxon>
        <taxon>Arabideae</taxon>
        <taxon>Arabis</taxon>
    </lineage>
</organism>
<feature type="region of interest" description="Disordered" evidence="1">
    <location>
        <begin position="68"/>
        <end position="95"/>
    </location>
</feature>
<proteinExistence type="predicted"/>
<dbReference type="Proteomes" id="UP000489600">
    <property type="component" value="Unassembled WGS sequence"/>
</dbReference>